<proteinExistence type="predicted"/>
<name>A0A392QH90_9FABA</name>
<organism evidence="1 2">
    <name type="scientific">Trifolium medium</name>
    <dbReference type="NCBI Taxonomy" id="97028"/>
    <lineage>
        <taxon>Eukaryota</taxon>
        <taxon>Viridiplantae</taxon>
        <taxon>Streptophyta</taxon>
        <taxon>Embryophyta</taxon>
        <taxon>Tracheophyta</taxon>
        <taxon>Spermatophyta</taxon>
        <taxon>Magnoliopsida</taxon>
        <taxon>eudicotyledons</taxon>
        <taxon>Gunneridae</taxon>
        <taxon>Pentapetalae</taxon>
        <taxon>rosids</taxon>
        <taxon>fabids</taxon>
        <taxon>Fabales</taxon>
        <taxon>Fabaceae</taxon>
        <taxon>Papilionoideae</taxon>
        <taxon>50 kb inversion clade</taxon>
        <taxon>NPAAA clade</taxon>
        <taxon>Hologalegina</taxon>
        <taxon>IRL clade</taxon>
        <taxon>Trifolieae</taxon>
        <taxon>Trifolium</taxon>
    </lineage>
</organism>
<accession>A0A392QH90</accession>
<dbReference type="AlphaFoldDB" id="A0A392QH90"/>
<protein>
    <submittedName>
        <fullName evidence="1">Uncharacterized protein</fullName>
    </submittedName>
</protein>
<sequence>AGADVPHTPDPTYHECVSDALPTSWSASESGRGVWAL</sequence>
<comment type="caution">
    <text evidence="1">The sequence shown here is derived from an EMBL/GenBank/DDBJ whole genome shotgun (WGS) entry which is preliminary data.</text>
</comment>
<keyword evidence="2" id="KW-1185">Reference proteome</keyword>
<dbReference type="Proteomes" id="UP000265520">
    <property type="component" value="Unassembled WGS sequence"/>
</dbReference>
<evidence type="ECO:0000313" key="2">
    <source>
        <dbReference type="Proteomes" id="UP000265520"/>
    </source>
</evidence>
<reference evidence="1 2" key="1">
    <citation type="journal article" date="2018" name="Front. Plant Sci.">
        <title>Red Clover (Trifolium pratense) and Zigzag Clover (T. medium) - A Picture of Genomic Similarities and Differences.</title>
        <authorList>
            <person name="Dluhosova J."/>
            <person name="Istvanek J."/>
            <person name="Nedelnik J."/>
            <person name="Repkova J."/>
        </authorList>
    </citation>
    <scope>NUCLEOTIDE SEQUENCE [LARGE SCALE GENOMIC DNA]</scope>
    <source>
        <strain evidence="2">cv. 10/8</strain>
        <tissue evidence="1">Leaf</tissue>
    </source>
</reference>
<dbReference type="EMBL" id="LXQA010136660">
    <property type="protein sequence ID" value="MCI23548.1"/>
    <property type="molecule type" value="Genomic_DNA"/>
</dbReference>
<evidence type="ECO:0000313" key="1">
    <source>
        <dbReference type="EMBL" id="MCI23548.1"/>
    </source>
</evidence>
<feature type="non-terminal residue" evidence="1">
    <location>
        <position position="1"/>
    </location>
</feature>